<comment type="similarity">
    <text evidence="3">Belongs to the Maf family. YhdE subfamily.</text>
</comment>
<dbReference type="PANTHER" id="PTHR43213">
    <property type="entry name" value="BIFUNCTIONAL DTTP/UTP PYROPHOSPHATASE/METHYLTRANSFERASE PROTEIN-RELATED"/>
    <property type="match status" value="1"/>
</dbReference>
<dbReference type="HAMAP" id="MF_00528">
    <property type="entry name" value="Maf"/>
    <property type="match status" value="1"/>
</dbReference>
<feature type="site" description="Important for substrate specificity" evidence="3">
    <location>
        <position position="154"/>
    </location>
</feature>
<evidence type="ECO:0000256" key="2">
    <source>
        <dbReference type="ARBA" id="ARBA00022801"/>
    </source>
</evidence>
<evidence type="ECO:0000256" key="1">
    <source>
        <dbReference type="ARBA" id="ARBA00001968"/>
    </source>
</evidence>
<dbReference type="PANTHER" id="PTHR43213:SF5">
    <property type="entry name" value="BIFUNCTIONAL DTTP_UTP PYROPHOSPHATASE_METHYLTRANSFERASE PROTEIN-RELATED"/>
    <property type="match status" value="1"/>
</dbReference>
<evidence type="ECO:0000313" key="5">
    <source>
        <dbReference type="Proteomes" id="UP000533476"/>
    </source>
</evidence>
<comment type="caution">
    <text evidence="4">The sequence shown here is derived from an EMBL/GenBank/DDBJ whole genome shotgun (WGS) entry which is preliminary data.</text>
</comment>
<dbReference type="PIRSF" id="PIRSF006305">
    <property type="entry name" value="Maf"/>
    <property type="match status" value="1"/>
</dbReference>
<evidence type="ECO:0000256" key="3">
    <source>
        <dbReference type="HAMAP-Rule" id="MF_00528"/>
    </source>
</evidence>
<keyword evidence="3" id="KW-0963">Cytoplasm</keyword>
<dbReference type="RefSeq" id="WP_169096397.1">
    <property type="nucleotide sequence ID" value="NZ_JABBVZ010000005.1"/>
</dbReference>
<dbReference type="Pfam" id="PF02545">
    <property type="entry name" value="Maf"/>
    <property type="match status" value="1"/>
</dbReference>
<dbReference type="GO" id="GO:0009117">
    <property type="term" value="P:nucleotide metabolic process"/>
    <property type="evidence" value="ECO:0007669"/>
    <property type="project" value="UniProtKB-KW"/>
</dbReference>
<dbReference type="Proteomes" id="UP000533476">
    <property type="component" value="Unassembled WGS sequence"/>
</dbReference>
<dbReference type="SUPFAM" id="SSF52972">
    <property type="entry name" value="ITPase-like"/>
    <property type="match status" value="1"/>
</dbReference>
<dbReference type="AlphaFoldDB" id="A0A7Y0L1E7"/>
<reference evidence="4 5" key="1">
    <citation type="submission" date="2020-04" db="EMBL/GenBank/DDBJ databases">
        <authorList>
            <person name="Zhang R."/>
            <person name="Schippers A."/>
        </authorList>
    </citation>
    <scope>NUCLEOTIDE SEQUENCE [LARGE SCALE GENOMIC DNA]</scope>
    <source>
        <strain evidence="4 5">DSM 109850</strain>
    </source>
</reference>
<feature type="active site" description="Proton acceptor" evidence="3">
    <location>
        <position position="69"/>
    </location>
</feature>
<feature type="site" description="Important for substrate specificity" evidence="3">
    <location>
        <position position="12"/>
    </location>
</feature>
<comment type="function">
    <text evidence="3">Nucleoside triphosphate pyrophosphatase that hydrolyzes dTTP and UTP. May have a dual role in cell division arrest and in preventing the incorporation of modified nucleotides into cellular nucleic acids.</text>
</comment>
<evidence type="ECO:0000313" key="4">
    <source>
        <dbReference type="EMBL" id="NMP21247.1"/>
    </source>
</evidence>
<sequence>MNSLILASSSPRRHHLLSQMGLSFEVVPADLDETARPHERPESLVRRLAASKALAVGEKRPEALVLGADTVVALGAQILGKPRDASDAERMLQMLSGTRHEICTGVSVWSGVRGLGYVAVSVAHVTFRPLSPVEIQTYVATGEPMDKAGAYAIQGGAGRWVESYEGNLETVIGLPRDVVERLLKRMAGEKAWGSEKHPGTKGRGSGS</sequence>
<comment type="caution">
    <text evidence="3">Lacks conserved residue(s) required for the propagation of feature annotation.</text>
</comment>
<proteinExistence type="inferred from homology"/>
<gene>
    <name evidence="4" type="primary">maf</name>
    <name evidence="4" type="ORF">HIJ39_02580</name>
</gene>
<keyword evidence="2 3" id="KW-0378">Hydrolase</keyword>
<keyword evidence="5" id="KW-1185">Reference proteome</keyword>
<dbReference type="InterPro" id="IPR029001">
    <property type="entry name" value="ITPase-like_fam"/>
</dbReference>
<dbReference type="InterPro" id="IPR003697">
    <property type="entry name" value="Maf-like"/>
</dbReference>
<dbReference type="CDD" id="cd00555">
    <property type="entry name" value="Maf"/>
    <property type="match status" value="1"/>
</dbReference>
<comment type="catalytic activity">
    <reaction evidence="3">
        <text>UTP + H2O = UMP + diphosphate + H(+)</text>
        <dbReference type="Rhea" id="RHEA:29395"/>
        <dbReference type="ChEBI" id="CHEBI:15377"/>
        <dbReference type="ChEBI" id="CHEBI:15378"/>
        <dbReference type="ChEBI" id="CHEBI:33019"/>
        <dbReference type="ChEBI" id="CHEBI:46398"/>
        <dbReference type="ChEBI" id="CHEBI:57865"/>
        <dbReference type="EC" id="3.6.1.9"/>
    </reaction>
</comment>
<name>A0A7Y0L1E7_9FIRM</name>
<keyword evidence="3" id="KW-0546">Nucleotide metabolism</keyword>
<dbReference type="NCBIfam" id="TIGR00172">
    <property type="entry name" value="maf"/>
    <property type="match status" value="1"/>
</dbReference>
<accession>A0A7Y0L1E7</accession>
<comment type="catalytic activity">
    <reaction evidence="3">
        <text>dTTP + H2O = dTMP + diphosphate + H(+)</text>
        <dbReference type="Rhea" id="RHEA:28534"/>
        <dbReference type="ChEBI" id="CHEBI:15377"/>
        <dbReference type="ChEBI" id="CHEBI:15378"/>
        <dbReference type="ChEBI" id="CHEBI:33019"/>
        <dbReference type="ChEBI" id="CHEBI:37568"/>
        <dbReference type="ChEBI" id="CHEBI:63528"/>
        <dbReference type="EC" id="3.6.1.9"/>
    </reaction>
</comment>
<dbReference type="Gene3D" id="3.90.950.10">
    <property type="match status" value="1"/>
</dbReference>
<dbReference type="GO" id="GO:0005737">
    <property type="term" value="C:cytoplasm"/>
    <property type="evidence" value="ECO:0007669"/>
    <property type="project" value="UniProtKB-SubCell"/>
</dbReference>
<comment type="cofactor">
    <cofactor evidence="1 3">
        <name>a divalent metal cation</name>
        <dbReference type="ChEBI" id="CHEBI:60240"/>
    </cofactor>
</comment>
<feature type="site" description="Important for substrate specificity" evidence="3">
    <location>
        <position position="70"/>
    </location>
</feature>
<dbReference type="GO" id="GO:0047429">
    <property type="term" value="F:nucleoside triphosphate diphosphatase activity"/>
    <property type="evidence" value="ECO:0007669"/>
    <property type="project" value="UniProtKB-EC"/>
</dbReference>
<comment type="subcellular location">
    <subcellularLocation>
        <location evidence="3">Cytoplasm</location>
    </subcellularLocation>
</comment>
<protein>
    <recommendedName>
        <fullName evidence="3">dTTP/UTP pyrophosphatase</fullName>
        <shortName evidence="3">dTTPase/UTPase</shortName>
        <ecNumber evidence="3">3.6.1.9</ecNumber>
    </recommendedName>
    <alternativeName>
        <fullName evidence="3">Nucleoside triphosphate pyrophosphatase</fullName>
    </alternativeName>
    <alternativeName>
        <fullName evidence="3">Nucleotide pyrophosphatase</fullName>
        <shortName evidence="3">Nucleotide PPase</shortName>
    </alternativeName>
</protein>
<dbReference type="EMBL" id="JABBVZ010000005">
    <property type="protein sequence ID" value="NMP21247.1"/>
    <property type="molecule type" value="Genomic_DNA"/>
</dbReference>
<dbReference type="EC" id="3.6.1.9" evidence="3"/>
<organism evidence="4 5">
    <name type="scientific">Sulfobacillus harzensis</name>
    <dbReference type="NCBI Taxonomy" id="2729629"/>
    <lineage>
        <taxon>Bacteria</taxon>
        <taxon>Bacillati</taxon>
        <taxon>Bacillota</taxon>
        <taxon>Clostridia</taxon>
        <taxon>Eubacteriales</taxon>
        <taxon>Clostridiales Family XVII. Incertae Sedis</taxon>
        <taxon>Sulfobacillus</taxon>
    </lineage>
</organism>